<dbReference type="Proteomes" id="UP000008694">
    <property type="component" value="Unassembled WGS sequence"/>
</dbReference>
<feature type="region of interest" description="Disordered" evidence="6">
    <location>
        <begin position="40"/>
        <end position="91"/>
    </location>
</feature>
<dbReference type="HOGENOM" id="CLU_1799077_0_0_1"/>
<evidence type="ECO:0000313" key="9">
    <source>
        <dbReference type="Proteomes" id="UP000008694"/>
    </source>
</evidence>
<name>D7KIK4_ARALL</name>
<dbReference type="InterPro" id="IPR050800">
    <property type="entry name" value="ARTD/PARP"/>
</dbReference>
<dbReference type="EMBL" id="GL348713">
    <property type="protein sequence ID" value="EFH67922.1"/>
    <property type="molecule type" value="Genomic_DNA"/>
</dbReference>
<dbReference type="InterPro" id="IPR012317">
    <property type="entry name" value="Poly(ADP-ribose)pol_cat_dom"/>
</dbReference>
<organism evidence="9">
    <name type="scientific">Arabidopsis lyrata subsp. lyrata</name>
    <name type="common">Lyre-leaved rock-cress</name>
    <dbReference type="NCBI Taxonomy" id="81972"/>
    <lineage>
        <taxon>Eukaryota</taxon>
        <taxon>Viridiplantae</taxon>
        <taxon>Streptophyta</taxon>
        <taxon>Embryophyta</taxon>
        <taxon>Tracheophyta</taxon>
        <taxon>Spermatophyta</taxon>
        <taxon>Magnoliopsida</taxon>
        <taxon>eudicotyledons</taxon>
        <taxon>Gunneridae</taxon>
        <taxon>Pentapetalae</taxon>
        <taxon>rosids</taxon>
        <taxon>malvids</taxon>
        <taxon>Brassicales</taxon>
        <taxon>Brassicaceae</taxon>
        <taxon>Camelineae</taxon>
        <taxon>Arabidopsis</taxon>
    </lineage>
</organism>
<evidence type="ECO:0000313" key="8">
    <source>
        <dbReference type="EMBL" id="EFH67922.1"/>
    </source>
</evidence>
<keyword evidence="2" id="KW-0328">Glycosyltransferase</keyword>
<dbReference type="STRING" id="81972.D7KIK4"/>
<evidence type="ECO:0000259" key="7">
    <source>
        <dbReference type="Pfam" id="PF00644"/>
    </source>
</evidence>
<reference evidence="9" key="1">
    <citation type="journal article" date="2011" name="Nat. Genet.">
        <title>The Arabidopsis lyrata genome sequence and the basis of rapid genome size change.</title>
        <authorList>
            <person name="Hu T.T."/>
            <person name="Pattyn P."/>
            <person name="Bakker E.G."/>
            <person name="Cao J."/>
            <person name="Cheng J.-F."/>
            <person name="Clark R.M."/>
            <person name="Fahlgren N."/>
            <person name="Fawcett J.A."/>
            <person name="Grimwood J."/>
            <person name="Gundlach H."/>
            <person name="Haberer G."/>
            <person name="Hollister J.D."/>
            <person name="Ossowski S."/>
            <person name="Ottilar R.P."/>
            <person name="Salamov A.A."/>
            <person name="Schneeberger K."/>
            <person name="Spannagl M."/>
            <person name="Wang X."/>
            <person name="Yang L."/>
            <person name="Nasrallah M.E."/>
            <person name="Bergelson J."/>
            <person name="Carrington J.C."/>
            <person name="Gaut B.S."/>
            <person name="Schmutz J."/>
            <person name="Mayer K.F.X."/>
            <person name="Van de Peer Y."/>
            <person name="Grigoriev I.V."/>
            <person name="Nordborg M."/>
            <person name="Weigel D."/>
            <person name="Guo Y.-L."/>
        </authorList>
    </citation>
    <scope>NUCLEOTIDE SEQUENCE [LARGE SCALE GENOMIC DNA]</scope>
    <source>
        <strain evidence="9">cv. MN47</strain>
    </source>
</reference>
<evidence type="ECO:0000256" key="4">
    <source>
        <dbReference type="ARBA" id="ARBA00023027"/>
    </source>
</evidence>
<evidence type="ECO:0000256" key="5">
    <source>
        <dbReference type="ARBA" id="ARBA00033987"/>
    </source>
</evidence>
<dbReference type="GO" id="GO:0005730">
    <property type="term" value="C:nucleolus"/>
    <property type="evidence" value="ECO:0007669"/>
    <property type="project" value="TreeGrafter"/>
</dbReference>
<dbReference type="SUPFAM" id="SSF56399">
    <property type="entry name" value="ADP-ribosylation"/>
    <property type="match status" value="1"/>
</dbReference>
<evidence type="ECO:0000256" key="6">
    <source>
        <dbReference type="SAM" id="MobiDB-lite"/>
    </source>
</evidence>
<dbReference type="AlphaFoldDB" id="D7KIK4"/>
<comment type="catalytic activity">
    <reaction evidence="5">
        <text>NAD(+) + (ADP-D-ribosyl)n-acceptor = nicotinamide + (ADP-D-ribosyl)n+1-acceptor + H(+).</text>
        <dbReference type="EC" id="2.4.2.30"/>
    </reaction>
</comment>
<feature type="compositionally biased region" description="Basic and acidic residues" evidence="6">
    <location>
        <begin position="63"/>
        <end position="91"/>
    </location>
</feature>
<sequence>MRKIFTTGWGLASPAGAGVMSHRILRTSLNNHYSQNVYTNRTRGFATKPKEKDNRTQKVKKTNKVEEKMKNHSQREWEEKNQPNPEEARTLEDGNVLVDNVLVVPLGRPVNVNGHQSCLWHNEYIVYDVGQIRMRYLINVKIQP</sequence>
<evidence type="ECO:0000256" key="3">
    <source>
        <dbReference type="ARBA" id="ARBA00022679"/>
    </source>
</evidence>
<feature type="domain" description="PARP catalytic" evidence="7">
    <location>
        <begin position="68"/>
        <end position="141"/>
    </location>
</feature>
<protein>
    <recommendedName>
        <fullName evidence="1">NAD(+) ADP-ribosyltransferase</fullName>
        <ecNumber evidence="1">2.4.2.30</ecNumber>
    </recommendedName>
</protein>
<dbReference type="Gramene" id="fgenesh1_pg.C_scaffold_1003900">
    <property type="protein sequence ID" value="fgenesh1_pg.C_scaffold_1003900"/>
    <property type="gene ID" value="fgenesh1_pg.C_scaffold_1003900"/>
</dbReference>
<dbReference type="GO" id="GO:0006302">
    <property type="term" value="P:double-strand break repair"/>
    <property type="evidence" value="ECO:0007669"/>
    <property type="project" value="TreeGrafter"/>
</dbReference>
<proteinExistence type="predicted"/>
<keyword evidence="9" id="KW-1185">Reference proteome</keyword>
<dbReference type="Pfam" id="PF00644">
    <property type="entry name" value="PARP"/>
    <property type="match status" value="1"/>
</dbReference>
<evidence type="ECO:0000256" key="2">
    <source>
        <dbReference type="ARBA" id="ARBA00022676"/>
    </source>
</evidence>
<accession>D7KIK4</accession>
<keyword evidence="3" id="KW-0808">Transferase</keyword>
<dbReference type="GO" id="GO:0070212">
    <property type="term" value="P:protein poly-ADP-ribosylation"/>
    <property type="evidence" value="ECO:0007669"/>
    <property type="project" value="TreeGrafter"/>
</dbReference>
<gene>
    <name evidence="8" type="ORF">ARALYDRAFT_337335</name>
</gene>
<dbReference type="GO" id="GO:0003950">
    <property type="term" value="F:NAD+ poly-ADP-ribosyltransferase activity"/>
    <property type="evidence" value="ECO:0007669"/>
    <property type="project" value="UniProtKB-EC"/>
</dbReference>
<dbReference type="eggNOG" id="KOG1037">
    <property type="taxonomic scope" value="Eukaryota"/>
</dbReference>
<dbReference type="PANTHER" id="PTHR10459:SF60">
    <property type="entry name" value="POLY [ADP-RIBOSE] POLYMERASE 2"/>
    <property type="match status" value="1"/>
</dbReference>
<dbReference type="GO" id="GO:1990404">
    <property type="term" value="F:NAD+-protein mono-ADP-ribosyltransferase activity"/>
    <property type="evidence" value="ECO:0007669"/>
    <property type="project" value="TreeGrafter"/>
</dbReference>
<dbReference type="EC" id="2.4.2.30" evidence="1"/>
<evidence type="ECO:0000256" key="1">
    <source>
        <dbReference type="ARBA" id="ARBA00012020"/>
    </source>
</evidence>
<dbReference type="PANTHER" id="PTHR10459">
    <property type="entry name" value="DNA LIGASE"/>
    <property type="match status" value="1"/>
</dbReference>
<keyword evidence="4" id="KW-0520">NAD</keyword>
<dbReference type="Gene3D" id="3.90.228.10">
    <property type="match status" value="1"/>
</dbReference>